<reference evidence="2" key="1">
    <citation type="submission" date="2017-05" db="EMBL/GenBank/DDBJ databases">
        <authorList>
            <person name="Rodrigo-Torres L."/>
            <person name="Arahal R. D."/>
            <person name="Lucena T."/>
        </authorList>
    </citation>
    <scope>NUCLEOTIDE SEQUENCE [LARGE SCALE GENOMIC DNA]</scope>
    <source>
        <strain evidence="2">CECT 8868</strain>
    </source>
</reference>
<proteinExistence type="predicted"/>
<dbReference type="EMBL" id="FXYD01000001">
    <property type="protein sequence ID" value="SMX32495.1"/>
    <property type="molecule type" value="Genomic_DNA"/>
</dbReference>
<protein>
    <submittedName>
        <fullName evidence="1">Uncharacterized protein</fullName>
    </submittedName>
</protein>
<name>A0A238JPP0_9RHOB</name>
<dbReference type="Proteomes" id="UP000203464">
    <property type="component" value="Unassembled WGS sequence"/>
</dbReference>
<accession>A0A238JPP0</accession>
<sequence length="121" mass="13240">MAAGHRPCAYCRRANYNAFTEAWGENLKAPQMDAVLHKARAVHGARRLQTHEDDADGLPDGTFIKTDENYLLRQDAVFPYTPTGYGAPQPRPTGRVTVLTSPPMITVLRGGYAPHLHPSAG</sequence>
<dbReference type="AlphaFoldDB" id="A0A238JPP0"/>
<keyword evidence="2" id="KW-1185">Reference proteome</keyword>
<evidence type="ECO:0000313" key="1">
    <source>
        <dbReference type="EMBL" id="SMX32495.1"/>
    </source>
</evidence>
<organism evidence="1 2">
    <name type="scientific">Octadecabacter ascidiaceicola</name>
    <dbReference type="NCBI Taxonomy" id="1655543"/>
    <lineage>
        <taxon>Bacteria</taxon>
        <taxon>Pseudomonadati</taxon>
        <taxon>Pseudomonadota</taxon>
        <taxon>Alphaproteobacteria</taxon>
        <taxon>Rhodobacterales</taxon>
        <taxon>Roseobacteraceae</taxon>
        <taxon>Octadecabacter</taxon>
    </lineage>
</organism>
<gene>
    <name evidence="1" type="ORF">OCA8868_00750</name>
</gene>
<evidence type="ECO:0000313" key="2">
    <source>
        <dbReference type="Proteomes" id="UP000203464"/>
    </source>
</evidence>